<accession>A0A6J6HSA3</accession>
<dbReference type="AlphaFoldDB" id="A0A6J6HSA3"/>
<reference evidence="2" key="1">
    <citation type="submission" date="2020-05" db="EMBL/GenBank/DDBJ databases">
        <authorList>
            <person name="Chiriac C."/>
            <person name="Salcher M."/>
            <person name="Ghai R."/>
            <person name="Kavagutti S V."/>
        </authorList>
    </citation>
    <scope>NUCLEOTIDE SEQUENCE</scope>
</reference>
<name>A0A6J6HSA3_9ZZZZ</name>
<dbReference type="GO" id="GO:0004668">
    <property type="term" value="F:protein-arginine deiminase activity"/>
    <property type="evidence" value="ECO:0007669"/>
    <property type="project" value="InterPro"/>
</dbReference>
<dbReference type="PANTHER" id="PTHR31377">
    <property type="entry name" value="AGMATINE DEIMINASE-RELATED"/>
    <property type="match status" value="1"/>
</dbReference>
<dbReference type="GO" id="GO:0047632">
    <property type="term" value="F:agmatine deiminase activity"/>
    <property type="evidence" value="ECO:0007669"/>
    <property type="project" value="TreeGrafter"/>
</dbReference>
<dbReference type="EMBL" id="CAEZUN010000237">
    <property type="protein sequence ID" value="CAB4613984.1"/>
    <property type="molecule type" value="Genomic_DNA"/>
</dbReference>
<dbReference type="SUPFAM" id="SSF55909">
    <property type="entry name" value="Pentein"/>
    <property type="match status" value="1"/>
</dbReference>
<protein>
    <submittedName>
        <fullName evidence="2">Unannotated protein</fullName>
    </submittedName>
</protein>
<proteinExistence type="predicted"/>
<dbReference type="Pfam" id="PF04371">
    <property type="entry name" value="PAD_porph"/>
    <property type="match status" value="1"/>
</dbReference>
<dbReference type="GO" id="GO:0009446">
    <property type="term" value="P:putrescine biosynthetic process"/>
    <property type="evidence" value="ECO:0007669"/>
    <property type="project" value="InterPro"/>
</dbReference>
<evidence type="ECO:0000256" key="1">
    <source>
        <dbReference type="ARBA" id="ARBA00022801"/>
    </source>
</evidence>
<organism evidence="2">
    <name type="scientific">freshwater metagenome</name>
    <dbReference type="NCBI Taxonomy" id="449393"/>
    <lineage>
        <taxon>unclassified sequences</taxon>
        <taxon>metagenomes</taxon>
        <taxon>ecological metagenomes</taxon>
    </lineage>
</organism>
<dbReference type="InterPro" id="IPR007466">
    <property type="entry name" value="Peptidyl-Arg-deiminase_porph"/>
</dbReference>
<dbReference type="PANTHER" id="PTHR31377:SF0">
    <property type="entry name" value="AGMATINE DEIMINASE-RELATED"/>
    <property type="match status" value="1"/>
</dbReference>
<evidence type="ECO:0000313" key="2">
    <source>
        <dbReference type="EMBL" id="CAB4613984.1"/>
    </source>
</evidence>
<sequence>MPAEFARHERTVICWPARSEIYGLRLAEAQTAHAALANTISGYEPVTMIVNPSDESAARRVCAENVDVVALEIDDAWFRDSGPNYVIENGELIATCWQFNGWGEKFVPFDKDATIASRWAAQAGHQTRKIDMVLEGGSLNVDGAGTLITTEQCLLNPNRNPKLSREQITERLCRELGQQKVIWLPFGLALDDDTDGHVDNVAAFIGPKTVIMQSCDDKNEPDFVRCAANIAVARDAGLTVHEIPVLPFVVTDGVRAVVPYLNFYICNDAVIVPVCGHDADNEMLALLGEYIPDRDVVGLEIGAILAHGGGGIHCITQQVPAI</sequence>
<gene>
    <name evidence="2" type="ORF">UFOPK1826_01445</name>
</gene>
<dbReference type="Gene3D" id="3.75.10.10">
    <property type="entry name" value="L-arginine/glycine Amidinotransferase, Chain A"/>
    <property type="match status" value="1"/>
</dbReference>
<keyword evidence="1" id="KW-0378">Hydrolase</keyword>